<dbReference type="GeneID" id="20327578"/>
<sequence>MTESLLIYLLQLSSLDLSFETYRPTGRATNVEVSEIHSLICKLIWSFERLIWNPAESLVCGVLRQLNVLHQAASCFSRYDIRDIAMNLRNDNHEISSELQGGPMPWDKLVWRKMIFPSGLGRPEQLLRTYVTCGVGVKSVSLSTVEFTMLRERIIIIIDSMTLVFNTDTSLPYNHDLFERLIVKKRVKVDGEEHGSGVADCLQAHSTIWHGAFLILGEMAQVSANLLTGRSVVRNRSLSLDFPCLGLTCLAVSKSSCFVLVAWKLGTERVLQMNDYMLSS</sequence>
<organism evidence="2 3">
    <name type="scientific">Opisthorchis viverrini</name>
    <name type="common">Southeast Asian liver fluke</name>
    <dbReference type="NCBI Taxonomy" id="6198"/>
    <lineage>
        <taxon>Eukaryota</taxon>
        <taxon>Metazoa</taxon>
        <taxon>Spiralia</taxon>
        <taxon>Lophotrochozoa</taxon>
        <taxon>Platyhelminthes</taxon>
        <taxon>Trematoda</taxon>
        <taxon>Digenea</taxon>
        <taxon>Opisthorchiida</taxon>
        <taxon>Opisthorchiata</taxon>
        <taxon>Opisthorchiidae</taxon>
        <taxon>Opisthorchis</taxon>
    </lineage>
</organism>
<proteinExistence type="predicted"/>
<evidence type="ECO:0000313" key="2">
    <source>
        <dbReference type="EMBL" id="KER29254.1"/>
    </source>
</evidence>
<gene>
    <name evidence="2" type="ORF">T265_13411</name>
</gene>
<feature type="chain" id="PRO_5001704623" evidence="1">
    <location>
        <begin position="19"/>
        <end position="280"/>
    </location>
</feature>
<accession>A0A075AH09</accession>
<protein>
    <submittedName>
        <fullName evidence="2">Uncharacterized protein</fullName>
    </submittedName>
</protein>
<dbReference type="AlphaFoldDB" id="A0A075AH09"/>
<evidence type="ECO:0000313" key="3">
    <source>
        <dbReference type="Proteomes" id="UP000054324"/>
    </source>
</evidence>
<dbReference type="KEGG" id="ovi:T265_13411"/>
<keyword evidence="3" id="KW-1185">Reference proteome</keyword>
<dbReference type="OrthoDB" id="73653at2759"/>
<keyword evidence="1" id="KW-0732">Signal</keyword>
<dbReference type="Proteomes" id="UP000054324">
    <property type="component" value="Unassembled WGS sequence"/>
</dbReference>
<dbReference type="CTD" id="20327578"/>
<reference evidence="2 3" key="1">
    <citation type="submission" date="2013-11" db="EMBL/GenBank/DDBJ databases">
        <title>Opisthorchis viverrini - life in the bile duct.</title>
        <authorList>
            <person name="Young N.D."/>
            <person name="Nagarajan N."/>
            <person name="Lin S.J."/>
            <person name="Korhonen P.K."/>
            <person name="Jex A.R."/>
            <person name="Hall R.S."/>
            <person name="Safavi-Hemami H."/>
            <person name="Kaewkong W."/>
            <person name="Bertrand D."/>
            <person name="Gao S."/>
            <person name="Seet Q."/>
            <person name="Wongkham S."/>
            <person name="Teh B.T."/>
            <person name="Wongkham C."/>
            <person name="Intapan P.M."/>
            <person name="Maleewong W."/>
            <person name="Yang X."/>
            <person name="Hu M."/>
            <person name="Wang Z."/>
            <person name="Hofmann A."/>
            <person name="Sternberg P.W."/>
            <person name="Tan P."/>
            <person name="Wang J."/>
            <person name="Gasser R.B."/>
        </authorList>
    </citation>
    <scope>NUCLEOTIDE SEQUENCE [LARGE SCALE GENOMIC DNA]</scope>
</reference>
<dbReference type="RefSeq" id="XP_009167029.1">
    <property type="nucleotide sequence ID" value="XM_009168765.1"/>
</dbReference>
<feature type="signal peptide" evidence="1">
    <location>
        <begin position="1"/>
        <end position="18"/>
    </location>
</feature>
<evidence type="ECO:0000256" key="1">
    <source>
        <dbReference type="SAM" id="SignalP"/>
    </source>
</evidence>
<dbReference type="EMBL" id="KL596682">
    <property type="protein sequence ID" value="KER29254.1"/>
    <property type="molecule type" value="Genomic_DNA"/>
</dbReference>
<name>A0A075AH09_OPIVI</name>